<dbReference type="Gene3D" id="3.30.2410.10">
    <property type="entry name" value="Hect, E3 ligase catalytic domain"/>
    <property type="match status" value="1"/>
</dbReference>
<dbReference type="InterPro" id="IPR050409">
    <property type="entry name" value="E3_ubiq-protein_ligase"/>
</dbReference>
<organism evidence="8 9">
    <name type="scientific">Paramuricea clavata</name>
    <name type="common">Red gorgonian</name>
    <name type="synonym">Violescent sea-whip</name>
    <dbReference type="NCBI Taxonomy" id="317549"/>
    <lineage>
        <taxon>Eukaryota</taxon>
        <taxon>Metazoa</taxon>
        <taxon>Cnidaria</taxon>
        <taxon>Anthozoa</taxon>
        <taxon>Octocorallia</taxon>
        <taxon>Malacalcyonacea</taxon>
        <taxon>Plexauridae</taxon>
        <taxon>Paramuricea</taxon>
    </lineage>
</organism>
<evidence type="ECO:0000256" key="1">
    <source>
        <dbReference type="ARBA" id="ARBA00000885"/>
    </source>
</evidence>
<comment type="pathway">
    <text evidence="2">Protein modification; protein ubiquitination.</text>
</comment>
<evidence type="ECO:0000256" key="3">
    <source>
        <dbReference type="ARBA" id="ARBA00012485"/>
    </source>
</evidence>
<dbReference type="AlphaFoldDB" id="A0A7D9DXK8"/>
<evidence type="ECO:0000313" key="8">
    <source>
        <dbReference type="EMBL" id="CAB3995651.1"/>
    </source>
</evidence>
<comment type="catalytic activity">
    <reaction evidence="1">
        <text>S-ubiquitinyl-[E2 ubiquitin-conjugating enzyme]-L-cysteine + [acceptor protein]-L-lysine = [E2 ubiquitin-conjugating enzyme]-L-cysteine + N(6)-ubiquitinyl-[acceptor protein]-L-lysine.</text>
        <dbReference type="EC" id="2.3.2.26"/>
    </reaction>
</comment>
<dbReference type="PANTHER" id="PTHR11254:SF440">
    <property type="entry name" value="E3 UBIQUITIN-PROTEIN LIGASE NEDD-4"/>
    <property type="match status" value="1"/>
</dbReference>
<feature type="compositionally biased region" description="Low complexity" evidence="6">
    <location>
        <begin position="49"/>
        <end position="60"/>
    </location>
</feature>
<sequence length="725" mass="80305">MAADREALSRTISEAVSRAVTDALTATLSPQLPRVDSPAAISQARQTLSSAGTSGTASSSRIREQDNVRLPSAFDRLQNSHTHVQPKKRRTQSCIKQKVVNKNIICVLQTDDPSKAIPIPRGESRARLAEAGLTGKIAINSIWQEAEVRCEISNLFASAFGLSDGEVLPFVYLSNVPGGRKLCIPKTSRSFKWNASEVISTAAQGSLYVMAEIPPLTCPAAEKQSLSDNESDGDQPDLQPTRTLSMIQRPAATPTETRRPVVTSPILGKPTISSETNSPSTSYNSYVSLVDEDETTVMISSDEEEPMQSQGQEQRTSPDLLTLQAILMKLRNDNVDEHSHRRSLINVRRKHVWEDASRHLLRKKFDPKAIISVKFADDDGNSEGAIDAGGPRREFLRLLIKAANEHAGLFYGKLDQRVLFPNATGMRNYEKDWTEKRTKKILKISNIMFSIYAIAARAKGHYKLVGTIICWSLVHGGPGGNFFSKTLFDAIAFGIGTKDAEINDIHDNEVLEKINKVKFANTLDELNRYLKEEYLQCILQAQGHSLQASCFDEKSKFVKAILNYVLVDSTRYLLEELIDGFKVMGVLDAIRQYPEQFLEVLCKNDTKLDAIMVDLIFEVHLAEDGTNIRPTQERAVVFWRDFLQDCCDGESAITLADVLIFATGASQPPPLGFNSTPALEFTAGKFPTANTCGVTLYIPLLYGEYEEFKDAMEFAIQNSPSFGHA</sequence>
<keyword evidence="5" id="KW-0833">Ubl conjugation pathway</keyword>
<dbReference type="EC" id="2.3.2.26" evidence="3"/>
<evidence type="ECO:0000256" key="6">
    <source>
        <dbReference type="SAM" id="MobiDB-lite"/>
    </source>
</evidence>
<comment type="caution">
    <text evidence="8">The sequence shown here is derived from an EMBL/GenBank/DDBJ whole genome shotgun (WGS) entry which is preliminary data.</text>
</comment>
<evidence type="ECO:0000256" key="4">
    <source>
        <dbReference type="ARBA" id="ARBA00022679"/>
    </source>
</evidence>
<dbReference type="GO" id="GO:0061630">
    <property type="term" value="F:ubiquitin protein ligase activity"/>
    <property type="evidence" value="ECO:0007669"/>
    <property type="project" value="UniProtKB-EC"/>
</dbReference>
<keyword evidence="8" id="KW-0436">Ligase</keyword>
<evidence type="ECO:0000256" key="5">
    <source>
        <dbReference type="ARBA" id="ARBA00022786"/>
    </source>
</evidence>
<keyword evidence="9" id="KW-1185">Reference proteome</keyword>
<protein>
    <recommendedName>
        <fullName evidence="3">HECT-type E3 ubiquitin transferase</fullName>
        <ecNumber evidence="3">2.3.2.26</ecNumber>
    </recommendedName>
</protein>
<accession>A0A7D9DXK8</accession>
<dbReference type="Pfam" id="PF00632">
    <property type="entry name" value="HECT"/>
    <property type="match status" value="1"/>
</dbReference>
<dbReference type="OrthoDB" id="5984193at2759"/>
<feature type="region of interest" description="Disordered" evidence="6">
    <location>
        <begin position="222"/>
        <end position="284"/>
    </location>
</feature>
<dbReference type="InterPro" id="IPR000569">
    <property type="entry name" value="HECT_dom"/>
</dbReference>
<dbReference type="EMBL" id="CACRXK020002705">
    <property type="protein sequence ID" value="CAB3995651.1"/>
    <property type="molecule type" value="Genomic_DNA"/>
</dbReference>
<dbReference type="SMART" id="SM00119">
    <property type="entry name" value="HECTc"/>
    <property type="match status" value="1"/>
</dbReference>
<dbReference type="PROSITE" id="PS50237">
    <property type="entry name" value="HECT"/>
    <property type="match status" value="1"/>
</dbReference>
<evidence type="ECO:0000313" key="9">
    <source>
        <dbReference type="Proteomes" id="UP001152795"/>
    </source>
</evidence>
<reference evidence="8" key="1">
    <citation type="submission" date="2020-04" db="EMBL/GenBank/DDBJ databases">
        <authorList>
            <person name="Alioto T."/>
            <person name="Alioto T."/>
            <person name="Gomez Garrido J."/>
        </authorList>
    </citation>
    <scope>NUCLEOTIDE SEQUENCE</scope>
    <source>
        <strain evidence="8">A484AB</strain>
    </source>
</reference>
<feature type="region of interest" description="Disordered" evidence="6">
    <location>
        <begin position="35"/>
        <end position="65"/>
    </location>
</feature>
<proteinExistence type="predicted"/>
<feature type="compositionally biased region" description="Polar residues" evidence="6">
    <location>
        <begin position="271"/>
        <end position="284"/>
    </location>
</feature>
<dbReference type="Gene3D" id="3.90.1750.10">
    <property type="entry name" value="Hect, E3 ligase catalytic domains"/>
    <property type="match status" value="1"/>
</dbReference>
<dbReference type="GO" id="GO:0016874">
    <property type="term" value="F:ligase activity"/>
    <property type="evidence" value="ECO:0007669"/>
    <property type="project" value="UniProtKB-KW"/>
</dbReference>
<gene>
    <name evidence="8" type="ORF">PACLA_8A053602</name>
</gene>
<keyword evidence="4" id="KW-0808">Transferase</keyword>
<evidence type="ECO:0000256" key="2">
    <source>
        <dbReference type="ARBA" id="ARBA00004906"/>
    </source>
</evidence>
<dbReference type="Proteomes" id="UP001152795">
    <property type="component" value="Unassembled WGS sequence"/>
</dbReference>
<evidence type="ECO:0000259" key="7">
    <source>
        <dbReference type="PROSITE" id="PS50237"/>
    </source>
</evidence>
<dbReference type="PANTHER" id="PTHR11254">
    <property type="entry name" value="HECT DOMAIN UBIQUITIN-PROTEIN LIGASE"/>
    <property type="match status" value="1"/>
</dbReference>
<feature type="domain" description="HECT" evidence="7">
    <location>
        <begin position="363"/>
        <end position="725"/>
    </location>
</feature>
<dbReference type="InterPro" id="IPR035983">
    <property type="entry name" value="Hect_E3_ubiquitin_ligase"/>
</dbReference>
<name>A0A7D9DXK8_PARCT</name>
<dbReference type="SUPFAM" id="SSF56204">
    <property type="entry name" value="Hect, E3 ligase catalytic domain"/>
    <property type="match status" value="1"/>
</dbReference>